<feature type="compositionally biased region" description="Polar residues" evidence="4">
    <location>
        <begin position="12"/>
        <end position="35"/>
    </location>
</feature>
<feature type="region of interest" description="Disordered" evidence="4">
    <location>
        <begin position="982"/>
        <end position="1009"/>
    </location>
</feature>
<dbReference type="InterPro" id="IPR002110">
    <property type="entry name" value="Ankyrin_rpt"/>
</dbReference>
<dbReference type="InterPro" id="IPR050776">
    <property type="entry name" value="Ank_Repeat/CDKN_Inhibitor"/>
</dbReference>
<dbReference type="SUPFAM" id="SSF48403">
    <property type="entry name" value="Ankyrin repeat"/>
    <property type="match status" value="1"/>
</dbReference>
<feature type="region of interest" description="Disordered" evidence="4">
    <location>
        <begin position="1195"/>
        <end position="1215"/>
    </location>
</feature>
<protein>
    <recommendedName>
        <fullName evidence="6">Ubiquitin-like domain-containing protein</fullName>
    </recommendedName>
</protein>
<dbReference type="Pfam" id="PF22893">
    <property type="entry name" value="ULD_2"/>
    <property type="match status" value="1"/>
</dbReference>
<sequence>MAGVLETDPQAAENTEQENSSRASNSERGNPTHASQSEEDASHASNNGEEDQAHASGGEQEDATRSPNNEQINKPSIKFKDAVGRTFTFPFHLVQTWSGMEDLIKQAFLHVDVLGPMVAQGYYDLYNHKGEIILPQVWENVIEPGCNISMAMWPQGPLGSSTNGPQPSKLHAVDSEKRARGRFFKVPRYAVFHFPGDTDASIDKNRFLTLVIFFIVFSRQAVGAEVVLSCRLRLLFADGITPLQVAKTAFFRPSGALHEPLERQPISVPNSGAPEFDVSCKFLVESWREHIFAVLLWRPRHEFPSNVHNLGHLSHSVGRSALSWAAGTGHELATGLLMARPEMSPDEQDNQGRTPLTMQILLGSDHGEGADLDFPARSGRTRLSWAAAEGKVGSVKVSLSSEKSKAANPSIPDKLGRTPLSWAAGNGHAEAVLLLIRQGKMTGLTEELTGDGKLPDNSPFFWAARNGYDNVRAPTSVTLSYQTYLHKAAKQGWATVVKLLVEQGVPIDTQDPDNDDYTPLCVAAESGSVDVVILLLQADANRNHQTSEARETPLHLAALIEAGADITLMDAKGDSPKSLAQRLNDDHIFDMIAAVDKEGGLAETASAQYLVPSVDLQFLATVVDFTPGSGSVENTAVELNVSSLLKDPHARLRPLSGGRAIRWLHLPANNVSQIMRNTMAPPEYITPASCDLIVKSSWAPHNMPFLHWDLEDLRSKREIVVEAAVEGGEQDLSDRDLNTEQKLLKAYLTNQHPLHLRRTLDQYYYHTLEDTRKRDADQVVSRHQTFTGLRPRIITMVDQLWLWVLSGAGSLPDTVVTCFPHVGKAGGENDENDPDPEGLTSVLRRIKRSLLDRSFRVQTAYDLAGLIAATCSRIYLDPGSTLSFRKGPTMFQFAELYETEISNIVQGETVLFSSFAGLKKGDVADISEEIKLLSRIKDVLDELNIMRILFGDQRKVLRTLDGIVKSASDLEKDTQIEIEDGASWESEMEESPKEAQPPSQGLNSPKDGQSKIYENRAQEKQGARYIWGNRGEPEEFSYPLAMVTAGLEEIGAMIERAEKAEQALIRTVDLKQKHNSVTDAQESLKQGRTVLIFTLTTIIFLPLSFLASFFTIEISQFRRNSDGLLDLGYVSYIVFPVSSVVSAVLIWVAFNVDSARNVWNGLTRLFEQDSDQKSTQKKEEDSRRLLWELVAERSARKNRVGDPEAQTDGHNLRHR</sequence>
<evidence type="ECO:0000259" key="6">
    <source>
        <dbReference type="Pfam" id="PF22893"/>
    </source>
</evidence>
<dbReference type="PANTHER" id="PTHR24201">
    <property type="entry name" value="ANK_REP_REGION DOMAIN-CONTAINING PROTEIN"/>
    <property type="match status" value="1"/>
</dbReference>
<comment type="caution">
    <text evidence="7">The sequence shown here is derived from an EMBL/GenBank/DDBJ whole genome shotgun (WGS) entry which is preliminary data.</text>
</comment>
<dbReference type="InterPro" id="IPR054464">
    <property type="entry name" value="ULD_fung"/>
</dbReference>
<keyword evidence="1" id="KW-0677">Repeat</keyword>
<feature type="domain" description="Ubiquitin-like" evidence="6">
    <location>
        <begin position="74"/>
        <end position="155"/>
    </location>
</feature>
<reference evidence="7" key="1">
    <citation type="journal article" date="2023" name="Mol. Phylogenet. Evol.">
        <title>Genome-scale phylogeny and comparative genomics of the fungal order Sordariales.</title>
        <authorList>
            <person name="Hensen N."/>
            <person name="Bonometti L."/>
            <person name="Westerberg I."/>
            <person name="Brannstrom I.O."/>
            <person name="Guillou S."/>
            <person name="Cros-Aarteil S."/>
            <person name="Calhoun S."/>
            <person name="Haridas S."/>
            <person name="Kuo A."/>
            <person name="Mondo S."/>
            <person name="Pangilinan J."/>
            <person name="Riley R."/>
            <person name="LaButti K."/>
            <person name="Andreopoulos B."/>
            <person name="Lipzen A."/>
            <person name="Chen C."/>
            <person name="Yan M."/>
            <person name="Daum C."/>
            <person name="Ng V."/>
            <person name="Clum A."/>
            <person name="Steindorff A."/>
            <person name="Ohm R.A."/>
            <person name="Martin F."/>
            <person name="Silar P."/>
            <person name="Natvig D.O."/>
            <person name="Lalanne C."/>
            <person name="Gautier V."/>
            <person name="Ament-Velasquez S.L."/>
            <person name="Kruys A."/>
            <person name="Hutchinson M.I."/>
            <person name="Powell A.J."/>
            <person name="Barry K."/>
            <person name="Miller A.N."/>
            <person name="Grigoriev I.V."/>
            <person name="Debuchy R."/>
            <person name="Gladieux P."/>
            <person name="Hiltunen Thoren M."/>
            <person name="Johannesson H."/>
        </authorList>
    </citation>
    <scope>NUCLEOTIDE SEQUENCE</scope>
    <source>
        <strain evidence="7">CBS 359.72</strain>
    </source>
</reference>
<feature type="transmembrane region" description="Helical" evidence="5">
    <location>
        <begin position="1124"/>
        <end position="1150"/>
    </location>
</feature>
<dbReference type="GO" id="GO:0005634">
    <property type="term" value="C:nucleus"/>
    <property type="evidence" value="ECO:0007669"/>
    <property type="project" value="TreeGrafter"/>
</dbReference>
<feature type="repeat" description="ANK" evidence="3">
    <location>
        <begin position="515"/>
        <end position="547"/>
    </location>
</feature>
<proteinExistence type="predicted"/>
<dbReference type="PANTHER" id="PTHR24201:SF16">
    <property type="entry name" value="ANKYRIN-1-LIKE-RELATED"/>
    <property type="match status" value="1"/>
</dbReference>
<evidence type="ECO:0000313" key="8">
    <source>
        <dbReference type="Proteomes" id="UP001303647"/>
    </source>
</evidence>
<dbReference type="Gene3D" id="1.25.40.20">
    <property type="entry name" value="Ankyrin repeat-containing domain"/>
    <property type="match status" value="1"/>
</dbReference>
<dbReference type="SMART" id="SM00248">
    <property type="entry name" value="ANK"/>
    <property type="match status" value="6"/>
</dbReference>
<evidence type="ECO:0000256" key="4">
    <source>
        <dbReference type="SAM" id="MobiDB-lite"/>
    </source>
</evidence>
<evidence type="ECO:0000256" key="3">
    <source>
        <dbReference type="PROSITE-ProRule" id="PRU00023"/>
    </source>
</evidence>
<organism evidence="7 8">
    <name type="scientific">Corynascus novoguineensis</name>
    <dbReference type="NCBI Taxonomy" id="1126955"/>
    <lineage>
        <taxon>Eukaryota</taxon>
        <taxon>Fungi</taxon>
        <taxon>Dikarya</taxon>
        <taxon>Ascomycota</taxon>
        <taxon>Pezizomycotina</taxon>
        <taxon>Sordariomycetes</taxon>
        <taxon>Sordariomycetidae</taxon>
        <taxon>Sordariales</taxon>
        <taxon>Chaetomiaceae</taxon>
        <taxon>Corynascus</taxon>
    </lineage>
</organism>
<feature type="compositionally biased region" description="Polar residues" evidence="4">
    <location>
        <begin position="65"/>
        <end position="74"/>
    </location>
</feature>
<name>A0AAN7HFK1_9PEZI</name>
<dbReference type="EMBL" id="MU857817">
    <property type="protein sequence ID" value="KAK4243437.1"/>
    <property type="molecule type" value="Genomic_DNA"/>
</dbReference>
<keyword evidence="5" id="KW-0812">Transmembrane</keyword>
<dbReference type="GO" id="GO:0046873">
    <property type="term" value="F:metal ion transmembrane transporter activity"/>
    <property type="evidence" value="ECO:0007669"/>
    <property type="project" value="InterPro"/>
</dbReference>
<dbReference type="PROSITE" id="PS50297">
    <property type="entry name" value="ANK_REP_REGION"/>
    <property type="match status" value="3"/>
</dbReference>
<keyword evidence="5" id="KW-1133">Transmembrane helix</keyword>
<evidence type="ECO:0000256" key="5">
    <source>
        <dbReference type="SAM" id="Phobius"/>
    </source>
</evidence>
<dbReference type="InterPro" id="IPR036770">
    <property type="entry name" value="Ankyrin_rpt-contain_sf"/>
</dbReference>
<feature type="compositionally biased region" description="Polar residues" evidence="4">
    <location>
        <begin position="997"/>
        <end position="1007"/>
    </location>
</feature>
<keyword evidence="8" id="KW-1185">Reference proteome</keyword>
<dbReference type="AlphaFoldDB" id="A0AAN7HFK1"/>
<feature type="repeat" description="ANK" evidence="3">
    <location>
        <begin position="480"/>
        <end position="512"/>
    </location>
</feature>
<gene>
    <name evidence="7" type="ORF">C7999DRAFT_44761</name>
</gene>
<keyword evidence="2 3" id="KW-0040">ANK repeat</keyword>
<accession>A0AAN7HFK1</accession>
<dbReference type="Pfam" id="PF12796">
    <property type="entry name" value="Ank_2"/>
    <property type="match status" value="2"/>
</dbReference>
<feature type="region of interest" description="Disordered" evidence="4">
    <location>
        <begin position="1"/>
        <end position="76"/>
    </location>
</feature>
<feature type="transmembrane region" description="Helical" evidence="5">
    <location>
        <begin position="1090"/>
        <end position="1112"/>
    </location>
</feature>
<evidence type="ECO:0000313" key="7">
    <source>
        <dbReference type="EMBL" id="KAK4243437.1"/>
    </source>
</evidence>
<evidence type="ECO:0000256" key="1">
    <source>
        <dbReference type="ARBA" id="ARBA00022737"/>
    </source>
</evidence>
<keyword evidence="5" id="KW-0472">Membrane</keyword>
<evidence type="ECO:0000256" key="2">
    <source>
        <dbReference type="ARBA" id="ARBA00023043"/>
    </source>
</evidence>
<dbReference type="PROSITE" id="PS50088">
    <property type="entry name" value="ANK_REPEAT"/>
    <property type="match status" value="3"/>
</dbReference>
<dbReference type="GO" id="GO:0016020">
    <property type="term" value="C:membrane"/>
    <property type="evidence" value="ECO:0007669"/>
    <property type="project" value="InterPro"/>
</dbReference>
<reference evidence="7" key="2">
    <citation type="submission" date="2023-05" db="EMBL/GenBank/DDBJ databases">
        <authorList>
            <consortium name="Lawrence Berkeley National Laboratory"/>
            <person name="Steindorff A."/>
            <person name="Hensen N."/>
            <person name="Bonometti L."/>
            <person name="Westerberg I."/>
            <person name="Brannstrom I.O."/>
            <person name="Guillou S."/>
            <person name="Cros-Aarteil S."/>
            <person name="Calhoun S."/>
            <person name="Haridas S."/>
            <person name="Kuo A."/>
            <person name="Mondo S."/>
            <person name="Pangilinan J."/>
            <person name="Riley R."/>
            <person name="Labutti K."/>
            <person name="Andreopoulos B."/>
            <person name="Lipzen A."/>
            <person name="Chen C."/>
            <person name="Yanf M."/>
            <person name="Daum C."/>
            <person name="Ng V."/>
            <person name="Clum A."/>
            <person name="Ohm R."/>
            <person name="Martin F."/>
            <person name="Silar P."/>
            <person name="Natvig D."/>
            <person name="Lalanne C."/>
            <person name="Gautier V."/>
            <person name="Ament-Velasquez S.L."/>
            <person name="Kruys A."/>
            <person name="Hutchinson M.I."/>
            <person name="Powell A.J."/>
            <person name="Barry K."/>
            <person name="Miller A.N."/>
            <person name="Grigoriev I.V."/>
            <person name="Debuchy R."/>
            <person name="Gladieux P."/>
            <person name="Thoren M.H."/>
            <person name="Johannesson H."/>
        </authorList>
    </citation>
    <scope>NUCLEOTIDE SEQUENCE</scope>
    <source>
        <strain evidence="7">CBS 359.72</strain>
    </source>
</reference>
<dbReference type="Gene3D" id="1.20.58.340">
    <property type="entry name" value="Magnesium transport protein CorA, transmembrane region"/>
    <property type="match status" value="1"/>
</dbReference>
<feature type="repeat" description="ANK" evidence="3">
    <location>
        <begin position="415"/>
        <end position="447"/>
    </location>
</feature>
<dbReference type="Proteomes" id="UP001303647">
    <property type="component" value="Unassembled WGS sequence"/>
</dbReference>